<reference evidence="1" key="1">
    <citation type="submission" date="2021-06" db="EMBL/GenBank/DDBJ databases">
        <authorList>
            <person name="Kallberg Y."/>
            <person name="Tangrot J."/>
            <person name="Rosling A."/>
        </authorList>
    </citation>
    <scope>NUCLEOTIDE SEQUENCE</scope>
    <source>
        <strain evidence="1">MA461A</strain>
    </source>
</reference>
<name>A0ACA9QPZ6_9GLOM</name>
<evidence type="ECO:0000313" key="2">
    <source>
        <dbReference type="Proteomes" id="UP000789920"/>
    </source>
</evidence>
<accession>A0ACA9QPZ6</accession>
<sequence length="197" mass="22143">TNAGCHASHSYPNKKGVYGRCSSRRTSKPDTQKCQEESWMQYFFVILIVITNDQDAASTKDILWSTACSKLSVNTQIQAQSIISSKIRDESKGSLFIQFPIKGQSDKEKDNNPDHLPELEHNPTRPESLAESKTPKSSSQDTISDDSVEILKFVETIYKENISNEIRKRNRKKKLQNQGSMQSTSSSSDIQNNGLNP</sequence>
<proteinExistence type="predicted"/>
<dbReference type="Proteomes" id="UP000789920">
    <property type="component" value="Unassembled WGS sequence"/>
</dbReference>
<gene>
    <name evidence="1" type="ORF">RPERSI_LOCUS15335</name>
</gene>
<organism evidence="1 2">
    <name type="scientific">Racocetra persica</name>
    <dbReference type="NCBI Taxonomy" id="160502"/>
    <lineage>
        <taxon>Eukaryota</taxon>
        <taxon>Fungi</taxon>
        <taxon>Fungi incertae sedis</taxon>
        <taxon>Mucoromycota</taxon>
        <taxon>Glomeromycotina</taxon>
        <taxon>Glomeromycetes</taxon>
        <taxon>Diversisporales</taxon>
        <taxon>Gigasporaceae</taxon>
        <taxon>Racocetra</taxon>
    </lineage>
</organism>
<evidence type="ECO:0000313" key="1">
    <source>
        <dbReference type="EMBL" id="CAG8762000.1"/>
    </source>
</evidence>
<feature type="non-terminal residue" evidence="1">
    <location>
        <position position="197"/>
    </location>
</feature>
<keyword evidence="2" id="KW-1185">Reference proteome</keyword>
<dbReference type="EMBL" id="CAJVQC010036739">
    <property type="protein sequence ID" value="CAG8762000.1"/>
    <property type="molecule type" value="Genomic_DNA"/>
</dbReference>
<protein>
    <submittedName>
        <fullName evidence="1">20362_t:CDS:1</fullName>
    </submittedName>
</protein>
<feature type="non-terminal residue" evidence="1">
    <location>
        <position position="1"/>
    </location>
</feature>
<comment type="caution">
    <text evidence="1">The sequence shown here is derived from an EMBL/GenBank/DDBJ whole genome shotgun (WGS) entry which is preliminary data.</text>
</comment>